<dbReference type="AlphaFoldDB" id="A0A0G4GGF2"/>
<dbReference type="InterPro" id="IPR017930">
    <property type="entry name" value="Myb_dom"/>
</dbReference>
<feature type="compositionally biased region" description="Polar residues" evidence="2">
    <location>
        <begin position="8"/>
        <end position="17"/>
    </location>
</feature>
<dbReference type="SMART" id="SM00717">
    <property type="entry name" value="SANT"/>
    <property type="match status" value="1"/>
</dbReference>
<evidence type="ECO:0000259" key="4">
    <source>
        <dbReference type="PROSITE" id="PS51294"/>
    </source>
</evidence>
<feature type="compositionally biased region" description="Low complexity" evidence="2">
    <location>
        <begin position="39"/>
        <end position="54"/>
    </location>
</feature>
<name>A0A0G4GGF2_9ALVE</name>
<keyword evidence="1" id="KW-0539">Nucleus</keyword>
<gene>
    <name evidence="5" type="ORF">Cvel_21718</name>
</gene>
<reference evidence="5" key="1">
    <citation type="submission" date="2014-11" db="EMBL/GenBank/DDBJ databases">
        <authorList>
            <person name="Otto D Thomas"/>
            <person name="Naeem Raeece"/>
        </authorList>
    </citation>
    <scope>NUCLEOTIDE SEQUENCE</scope>
</reference>
<sequence length="332" mass="36833">MASVFNKEPQSSSSSANPDPFLSAGLFKMPPPPPPPSASPASIAPREPQRQTRTPQRRLVKLGDLERKRVLTESVAAALKTSALEQLRKPPVPEAPPGGVDPVELEEGQWTLEEHDRLREALKVCGWGKWKEVSAWVRTRNHVQCRTHAVKFQKRVWRQGPSANDPIAQYVPPPPSLKARDARERERDRLRRRLALEKASGGSGDGMADLEGVPLHLLRERDREREAALAAEAAAAARRNVNNKKVTKEEKIRKLEEMRVKREAQTATKTHHKTLVSDTAQALATAIQDERVGEDEDTPFGVPMSPEGGLHAGGGEFGDDLMMDDDEDFLMD</sequence>
<dbReference type="PROSITE" id="PS51294">
    <property type="entry name" value="HTH_MYB"/>
    <property type="match status" value="1"/>
</dbReference>
<evidence type="ECO:0000256" key="1">
    <source>
        <dbReference type="ARBA" id="ARBA00023242"/>
    </source>
</evidence>
<evidence type="ECO:0000256" key="2">
    <source>
        <dbReference type="SAM" id="MobiDB-lite"/>
    </source>
</evidence>
<dbReference type="CDD" id="cd00167">
    <property type="entry name" value="SANT"/>
    <property type="match status" value="1"/>
</dbReference>
<dbReference type="SUPFAM" id="SSF46689">
    <property type="entry name" value="Homeodomain-like"/>
    <property type="match status" value="1"/>
</dbReference>
<dbReference type="PANTHER" id="PTHR12802:SF155">
    <property type="entry name" value="DEUBIQUITINASE MYSM1"/>
    <property type="match status" value="1"/>
</dbReference>
<feature type="domain" description="HTH myb-type" evidence="4">
    <location>
        <begin position="108"/>
        <end position="157"/>
    </location>
</feature>
<dbReference type="InterPro" id="IPR009057">
    <property type="entry name" value="Homeodomain-like_sf"/>
</dbReference>
<dbReference type="VEuPathDB" id="CryptoDB:Cvel_21718"/>
<feature type="region of interest" description="Disordered" evidence="2">
    <location>
        <begin position="290"/>
        <end position="332"/>
    </location>
</feature>
<dbReference type="PANTHER" id="PTHR12802">
    <property type="entry name" value="SWI/SNF COMPLEX-RELATED"/>
    <property type="match status" value="1"/>
</dbReference>
<dbReference type="Gene3D" id="1.10.10.60">
    <property type="entry name" value="Homeodomain-like"/>
    <property type="match status" value="1"/>
</dbReference>
<dbReference type="Pfam" id="PF00249">
    <property type="entry name" value="Myb_DNA-binding"/>
    <property type="match status" value="1"/>
</dbReference>
<protein>
    <submittedName>
        <fullName evidence="5">Uncharacterized protein</fullName>
    </submittedName>
</protein>
<feature type="compositionally biased region" description="Acidic residues" evidence="2">
    <location>
        <begin position="317"/>
        <end position="332"/>
    </location>
</feature>
<dbReference type="PROSITE" id="PS50090">
    <property type="entry name" value="MYB_LIKE"/>
    <property type="match status" value="1"/>
</dbReference>
<accession>A0A0G4GGF2</accession>
<dbReference type="EMBL" id="CDMZ01001172">
    <property type="protein sequence ID" value="CEM28463.1"/>
    <property type="molecule type" value="Genomic_DNA"/>
</dbReference>
<dbReference type="InterPro" id="IPR001005">
    <property type="entry name" value="SANT/Myb"/>
</dbReference>
<feature type="region of interest" description="Disordered" evidence="2">
    <location>
        <begin position="161"/>
        <end position="187"/>
    </location>
</feature>
<feature type="region of interest" description="Disordered" evidence="2">
    <location>
        <begin position="1"/>
        <end position="62"/>
    </location>
</feature>
<feature type="compositionally biased region" description="Basic and acidic residues" evidence="2">
    <location>
        <begin position="178"/>
        <end position="187"/>
    </location>
</feature>
<evidence type="ECO:0000259" key="3">
    <source>
        <dbReference type="PROSITE" id="PS50090"/>
    </source>
</evidence>
<proteinExistence type="predicted"/>
<feature type="domain" description="Myb-like" evidence="3">
    <location>
        <begin position="102"/>
        <end position="148"/>
    </location>
</feature>
<evidence type="ECO:0000313" key="5">
    <source>
        <dbReference type="EMBL" id="CEM28463.1"/>
    </source>
</evidence>
<feature type="compositionally biased region" description="Pro residues" evidence="2">
    <location>
        <begin position="29"/>
        <end position="38"/>
    </location>
</feature>
<organism evidence="5">
    <name type="scientific">Chromera velia CCMP2878</name>
    <dbReference type="NCBI Taxonomy" id="1169474"/>
    <lineage>
        <taxon>Eukaryota</taxon>
        <taxon>Sar</taxon>
        <taxon>Alveolata</taxon>
        <taxon>Colpodellida</taxon>
        <taxon>Chromeraceae</taxon>
        <taxon>Chromera</taxon>
    </lineage>
</organism>